<dbReference type="Pfam" id="PF03009">
    <property type="entry name" value="GDPD"/>
    <property type="match status" value="1"/>
</dbReference>
<dbReference type="PANTHER" id="PTHR46211">
    <property type="entry name" value="GLYCEROPHOSPHORYL DIESTER PHOSPHODIESTERASE"/>
    <property type="match status" value="1"/>
</dbReference>
<reference evidence="2" key="1">
    <citation type="submission" date="2023-02" db="EMBL/GenBank/DDBJ databases">
        <title>Gut commensal Christensenella minuta modulates host metabolism via a new class of secondary bile acids.</title>
        <authorList>
            <person name="Liu C."/>
        </authorList>
    </citation>
    <scope>NUCLEOTIDE SEQUENCE</scope>
    <source>
        <strain evidence="2">CA70</strain>
    </source>
</reference>
<feature type="domain" description="GP-PDE" evidence="1">
    <location>
        <begin position="33"/>
        <end position="272"/>
    </location>
</feature>
<evidence type="ECO:0000313" key="2">
    <source>
        <dbReference type="EMBL" id="XCC62914.1"/>
    </source>
</evidence>
<dbReference type="AlphaFoldDB" id="A0AAU8AAS1"/>
<dbReference type="GO" id="GO:0006629">
    <property type="term" value="P:lipid metabolic process"/>
    <property type="evidence" value="ECO:0007669"/>
    <property type="project" value="InterPro"/>
</dbReference>
<protein>
    <submittedName>
        <fullName evidence="2">Glycerophosphodiester phosphodiesterase family protein</fullName>
    </submittedName>
</protein>
<dbReference type="PANTHER" id="PTHR46211:SF1">
    <property type="entry name" value="GLYCEROPHOSPHODIESTER PHOSPHODIESTERASE, CYTOPLASMIC"/>
    <property type="match status" value="1"/>
</dbReference>
<accession>A0AAU8AAS1</accession>
<dbReference type="SUPFAM" id="SSF51695">
    <property type="entry name" value="PLC-like phosphodiesterases"/>
    <property type="match status" value="1"/>
</dbReference>
<dbReference type="InterPro" id="IPR017946">
    <property type="entry name" value="PLC-like_Pdiesterase_TIM-brl"/>
</dbReference>
<dbReference type="PROSITE" id="PS51704">
    <property type="entry name" value="GP_PDE"/>
    <property type="match status" value="1"/>
</dbReference>
<evidence type="ECO:0000259" key="1">
    <source>
        <dbReference type="PROSITE" id="PS51704"/>
    </source>
</evidence>
<sequence>MFWIILAAVVVAGFFALYRFMTAGRPTDSWLADFDYAHRGLHSQEAPENSLAAFRRAMQNGYAIELDVHRSKDGRIMVFHDDDLERMTGTRGKIEDMTAEELRALRLNKSGECIPFLEEVLELVNGKTPLLIELKNTGRAGMLEVDVYKQMKDYHGKYAVQSFSPFSIRWFYKHAPEILRGQLSATFTEGAEAIPLWQRWGLRHLLSNVLCRPNFINYEKQGLRETILKRLRKKGLPVFAWTIRTEYEAKQALFFADALVFENFEPEEEKRA</sequence>
<dbReference type="EMBL" id="CP117826">
    <property type="protein sequence ID" value="XCC62914.1"/>
    <property type="molecule type" value="Genomic_DNA"/>
</dbReference>
<dbReference type="InterPro" id="IPR030395">
    <property type="entry name" value="GP_PDE_dom"/>
</dbReference>
<proteinExistence type="predicted"/>
<name>A0AAU8AAS1_9FIRM</name>
<dbReference type="Gene3D" id="3.20.20.190">
    <property type="entry name" value="Phosphatidylinositol (PI) phosphodiesterase"/>
    <property type="match status" value="1"/>
</dbReference>
<organism evidence="2">
    <name type="scientific">Christensenella massiliensis</name>
    <dbReference type="NCBI Taxonomy" id="1805714"/>
    <lineage>
        <taxon>Bacteria</taxon>
        <taxon>Bacillati</taxon>
        <taxon>Bacillota</taxon>
        <taxon>Clostridia</taxon>
        <taxon>Christensenellales</taxon>
        <taxon>Christensenellaceae</taxon>
        <taxon>Christensenella</taxon>
    </lineage>
</organism>
<dbReference type="RefSeq" id="WP_353423821.1">
    <property type="nucleotide sequence ID" value="NZ_CP117826.1"/>
</dbReference>
<dbReference type="GO" id="GO:0008081">
    <property type="term" value="F:phosphoric diester hydrolase activity"/>
    <property type="evidence" value="ECO:0007669"/>
    <property type="project" value="InterPro"/>
</dbReference>
<gene>
    <name evidence="2" type="ORF">PUP29_03050</name>
</gene>